<dbReference type="InterPro" id="IPR036026">
    <property type="entry name" value="Seven-hairpin_glycosidases"/>
</dbReference>
<keyword evidence="4" id="KW-0325">Glycoprotein</keyword>
<dbReference type="PRINTS" id="PR00747">
    <property type="entry name" value="GLYHDRLASE47"/>
</dbReference>
<comment type="cofactor">
    <cofactor evidence="6">
        <name>Ca(2+)</name>
        <dbReference type="ChEBI" id="CHEBI:29108"/>
    </cofactor>
</comment>
<comment type="caution">
    <text evidence="9">The sequence shown here is derived from an EMBL/GenBank/DDBJ whole genome shotgun (WGS) entry which is preliminary data.</text>
</comment>
<keyword evidence="7" id="KW-0326">Glycosidase</keyword>
<dbReference type="Pfam" id="PF01532">
    <property type="entry name" value="Glyco_hydro_47"/>
    <property type="match status" value="1"/>
</dbReference>
<dbReference type="Pfam" id="PF02225">
    <property type="entry name" value="PA"/>
    <property type="match status" value="1"/>
</dbReference>
<proteinExistence type="inferred from homology"/>
<dbReference type="InterPro" id="IPR046450">
    <property type="entry name" value="PA_dom_sf"/>
</dbReference>
<dbReference type="InterPro" id="IPR012341">
    <property type="entry name" value="6hp_glycosidase-like_sf"/>
</dbReference>
<dbReference type="EC" id="3.2.1.-" evidence="7"/>
<dbReference type="PANTHER" id="PTHR45679">
    <property type="entry name" value="ER DEGRADATION-ENHANCING ALPHA-MANNOSIDASE-LIKE PROTEIN 2"/>
    <property type="match status" value="1"/>
</dbReference>
<sequence length="1456" mass="166368">MSKHMGGTNSAAKWKTLNKLTEATSSGLDKNAFLNQILMNFQIFRDITKNLYDLRVQKLIISASSPFSLLVSYINTNMLHYLPLVTSLNSLNNGLMARDSLLFGLLMFGCSINAVMATSDDDQLDYMSKEEREALKDEARDMFYHAYNAYMENAYPADELMPLSCKGRYRGSEPNRGDIDSTLGNFSLTLVDTLDTLVVLGDLEEFENAVKLVARDVNFDTDVIVSLFETNIRMLGGLLSGHILAEYLQQRADIMPWYRGQLLDLAKDLGYRFLPAFNTSTGIPYGRINLKYGMKGVPTEVSRETCTACAGSMILEMAALSRLTGESIFEEKAQKAMDVLWKMRHRGTDLMGSVLNVNSGDWVRRDSGVGAGIDSYYEYCLKAYILLGDEKYLGRFNKHYQAIMKYVSQGPMLLDVHMHRPNTNSKNFMDALLAFWPGLQVLKGDIKPAVETHEMLYQVMQRHNFIPEAFTTDFQVHWGHHPLRPEFLESTYFLYRATGDHYYLGVGRKVLKSLQTYARVSCGYAAVSDVRTNKHADTMDSFVLSETLKYLYLLFVEPSDLVLDLDEFIFTTEGHLLPLTLASIRTNVSFDFERDSVQVDEFDRTCPNSLHLFPASVRQPLRNMVEDVCPRRPIKRRLSASQFQANNLEHLKMLSEMGITTLTLADGRAKTPQDSEEGLLFMQEMVELSITQSQQTETKPQAVTFIKPKTYPPQKVTLLAGPAHFGPELHSFNKVTGKVVFTYPLAACTDLLNTDKLVNKIVIMNRGDCMFMEKARRIQKAGAIAGIVLDNVAGTSAATSPIFAMSGDEKEVDDVTIPVVFLFNVEAVELIKSISASGGELTVTIGNFFSKDEVQLKAPTDLSMFEQLKGSLKSLFTQQITSQSTVNNDLHEDIISNTENEQQDTIEFHHFSAQIIKDSLGGEIRITVKPNVPLIHIVNSETTTSLEKQWQQLKEVFLNQIYIGSDQRTGLYIRTFLLTSYYNWIMTEQGVDKNVFNAASLKQKVLWFLKELTEVEPNPSIGQLMDSNKQKILKQHLLTKMDLTVLYLKEISTKLKEIRSTMPGLTPFIKISRFDIRQINEYIVLRHLLKEIFDGDDKIIKQHLDLLDHVGKIVKNIYQEILMDDWQKNVEKFGGNKDPEFLKLQRAYVALIQEVDFTNDNNESNPEINTKDLFKLLDENKDYDKKYESFENFIWTEIEKVNKNTEQNTLQEYEDESNISNYIEIKNNENEIITTESDKMSIQSDVLKQSKNESMKNKIENIEEKELVSLDITQQNNVDTIDKTAQNKESSTETSYKKTSFNDGNLLFPISKSTMKSYVTESVSQDEIQKILQEIQEGIDLLEEFKKPIWASDEEKSKLFTEFHQKARLSNTKYNLKEESDLKYKEDHTINFKKKRTIWIEDNKNFEEIELCTANIKTCKIRKVIKCDGIPDETLKAMIGKYPRVLYVMYNIFLAL</sequence>
<dbReference type="EMBL" id="JACSDY010000020">
    <property type="protein sequence ID" value="KAF7397156.1"/>
    <property type="molecule type" value="Genomic_DNA"/>
</dbReference>
<keyword evidence="3" id="KW-0256">Endoplasmic reticulum</keyword>
<organism evidence="9 10">
    <name type="scientific">Vespula pensylvanica</name>
    <name type="common">Western yellow jacket</name>
    <name type="synonym">Wasp</name>
    <dbReference type="NCBI Taxonomy" id="30213"/>
    <lineage>
        <taxon>Eukaryota</taxon>
        <taxon>Metazoa</taxon>
        <taxon>Ecdysozoa</taxon>
        <taxon>Arthropoda</taxon>
        <taxon>Hexapoda</taxon>
        <taxon>Insecta</taxon>
        <taxon>Pterygota</taxon>
        <taxon>Neoptera</taxon>
        <taxon>Endopterygota</taxon>
        <taxon>Hymenoptera</taxon>
        <taxon>Apocrita</taxon>
        <taxon>Aculeata</taxon>
        <taxon>Vespoidea</taxon>
        <taxon>Vespidae</taxon>
        <taxon>Vespinae</taxon>
        <taxon>Vespula</taxon>
    </lineage>
</organism>
<evidence type="ECO:0000256" key="6">
    <source>
        <dbReference type="PIRSR" id="PIRSR601382-2"/>
    </source>
</evidence>
<evidence type="ECO:0000259" key="8">
    <source>
        <dbReference type="Pfam" id="PF02225"/>
    </source>
</evidence>
<dbReference type="GO" id="GO:0016020">
    <property type="term" value="C:membrane"/>
    <property type="evidence" value="ECO:0007669"/>
    <property type="project" value="InterPro"/>
</dbReference>
<feature type="active site" evidence="5">
    <location>
        <position position="486"/>
    </location>
</feature>
<dbReference type="Gene3D" id="3.50.30.30">
    <property type="match status" value="1"/>
</dbReference>
<reference evidence="9" key="1">
    <citation type="journal article" date="2020" name="G3 (Bethesda)">
        <title>High-Quality Assemblies for Three Invasive Social Wasps from the &lt;i&gt;Vespula&lt;/i&gt; Genus.</title>
        <authorList>
            <person name="Harrop T.W.R."/>
            <person name="Guhlin J."/>
            <person name="McLaughlin G.M."/>
            <person name="Permina E."/>
            <person name="Stockwell P."/>
            <person name="Gilligan J."/>
            <person name="Le Lec M.F."/>
            <person name="Gruber M.A.M."/>
            <person name="Quinn O."/>
            <person name="Lovegrove M."/>
            <person name="Duncan E.J."/>
            <person name="Remnant E.J."/>
            <person name="Van Eeckhoven J."/>
            <person name="Graham B."/>
            <person name="Knapp R.A."/>
            <person name="Langford K.W."/>
            <person name="Kronenberg Z."/>
            <person name="Press M.O."/>
            <person name="Eacker S.M."/>
            <person name="Wilson-Rankin E.E."/>
            <person name="Purcell J."/>
            <person name="Lester P.J."/>
            <person name="Dearden P.K."/>
        </authorList>
    </citation>
    <scope>NUCLEOTIDE SEQUENCE</scope>
    <source>
        <strain evidence="9">Volc-1</strain>
    </source>
</reference>
<dbReference type="InterPro" id="IPR001382">
    <property type="entry name" value="Glyco_hydro_47"/>
</dbReference>
<evidence type="ECO:0000256" key="5">
    <source>
        <dbReference type="PIRSR" id="PIRSR601382-1"/>
    </source>
</evidence>
<feature type="active site" description="Proton donor" evidence="5">
    <location>
        <position position="229"/>
    </location>
</feature>
<feature type="active site" description="Proton donor" evidence="5">
    <location>
        <position position="468"/>
    </location>
</feature>
<dbReference type="SUPFAM" id="SSF48225">
    <property type="entry name" value="Seven-hairpin glycosidases"/>
    <property type="match status" value="1"/>
</dbReference>
<evidence type="ECO:0000256" key="1">
    <source>
        <dbReference type="ARBA" id="ARBA00004240"/>
    </source>
</evidence>
<dbReference type="GO" id="GO:1904380">
    <property type="term" value="P:endoplasmic reticulum mannose trimming"/>
    <property type="evidence" value="ECO:0007669"/>
    <property type="project" value="InterPro"/>
</dbReference>
<dbReference type="GO" id="GO:0005509">
    <property type="term" value="F:calcium ion binding"/>
    <property type="evidence" value="ECO:0007669"/>
    <property type="project" value="InterPro"/>
</dbReference>
<evidence type="ECO:0000313" key="9">
    <source>
        <dbReference type="EMBL" id="KAF7397156.1"/>
    </source>
</evidence>
<dbReference type="GO" id="GO:0005975">
    <property type="term" value="P:carbohydrate metabolic process"/>
    <property type="evidence" value="ECO:0007669"/>
    <property type="project" value="InterPro"/>
</dbReference>
<dbReference type="GO" id="GO:0044322">
    <property type="term" value="C:endoplasmic reticulum quality control compartment"/>
    <property type="evidence" value="ECO:0007669"/>
    <property type="project" value="GOC"/>
</dbReference>
<evidence type="ECO:0000313" key="10">
    <source>
        <dbReference type="Proteomes" id="UP000600918"/>
    </source>
</evidence>
<keyword evidence="7" id="KW-0378">Hydrolase</keyword>
<keyword evidence="6" id="KW-0106">Calcium</keyword>
<evidence type="ECO:0000256" key="7">
    <source>
        <dbReference type="RuleBase" id="RU361193"/>
    </source>
</evidence>
<dbReference type="Gene3D" id="1.50.10.10">
    <property type="match status" value="1"/>
</dbReference>
<evidence type="ECO:0000256" key="4">
    <source>
        <dbReference type="ARBA" id="ARBA00023180"/>
    </source>
</evidence>
<comment type="similarity">
    <text evidence="2 7">Belongs to the glycosyl hydrolase 47 family.</text>
</comment>
<dbReference type="GO" id="GO:0004571">
    <property type="term" value="F:mannosyl-oligosaccharide 1,2-alpha-mannosidase activity"/>
    <property type="evidence" value="ECO:0007669"/>
    <property type="project" value="InterPro"/>
</dbReference>
<gene>
    <name evidence="9" type="ORF">H0235_016693</name>
</gene>
<dbReference type="InterPro" id="IPR003137">
    <property type="entry name" value="PA_domain"/>
</dbReference>
<dbReference type="Proteomes" id="UP000600918">
    <property type="component" value="Unassembled WGS sequence"/>
</dbReference>
<feature type="active site" evidence="5">
    <location>
        <position position="374"/>
    </location>
</feature>
<dbReference type="InterPro" id="IPR044674">
    <property type="entry name" value="EDEM1/2/3"/>
</dbReference>
<accession>A0A834K4H8</accession>
<feature type="domain" description="PA" evidence="8">
    <location>
        <begin position="735"/>
        <end position="827"/>
    </location>
</feature>
<evidence type="ECO:0000256" key="3">
    <source>
        <dbReference type="ARBA" id="ARBA00022824"/>
    </source>
</evidence>
<keyword evidence="6" id="KW-0479">Metal-binding</keyword>
<dbReference type="SUPFAM" id="SSF52025">
    <property type="entry name" value="PA domain"/>
    <property type="match status" value="1"/>
</dbReference>
<evidence type="ECO:0000256" key="2">
    <source>
        <dbReference type="ARBA" id="ARBA00007658"/>
    </source>
</evidence>
<dbReference type="PANTHER" id="PTHR45679:SF2">
    <property type="entry name" value="ER DEGRADATION-ENHANCING ALPHA-MANNOSIDASE-LIKE PROTEIN 3"/>
    <property type="match status" value="1"/>
</dbReference>
<protein>
    <recommendedName>
        <fullName evidence="7">alpha-1,2-Mannosidase</fullName>
        <ecNumber evidence="7">3.2.1.-</ecNumber>
    </recommendedName>
</protein>
<feature type="binding site" evidence="6">
    <location>
        <position position="572"/>
    </location>
    <ligand>
        <name>Ca(2+)</name>
        <dbReference type="ChEBI" id="CHEBI:29108"/>
    </ligand>
</feature>
<name>A0A834K4H8_VESPE</name>
<keyword evidence="10" id="KW-1185">Reference proteome</keyword>
<comment type="subcellular location">
    <subcellularLocation>
        <location evidence="1">Endoplasmic reticulum</location>
    </subcellularLocation>
</comment>